<dbReference type="OrthoDB" id="1721766at2759"/>
<organism evidence="1 2">
    <name type="scientific">Carnegiea gigantea</name>
    <dbReference type="NCBI Taxonomy" id="171969"/>
    <lineage>
        <taxon>Eukaryota</taxon>
        <taxon>Viridiplantae</taxon>
        <taxon>Streptophyta</taxon>
        <taxon>Embryophyta</taxon>
        <taxon>Tracheophyta</taxon>
        <taxon>Spermatophyta</taxon>
        <taxon>Magnoliopsida</taxon>
        <taxon>eudicotyledons</taxon>
        <taxon>Gunneridae</taxon>
        <taxon>Pentapetalae</taxon>
        <taxon>Caryophyllales</taxon>
        <taxon>Cactineae</taxon>
        <taxon>Cactaceae</taxon>
        <taxon>Cactoideae</taxon>
        <taxon>Echinocereeae</taxon>
        <taxon>Carnegiea</taxon>
    </lineage>
</organism>
<dbReference type="EMBL" id="JAKOGI010001621">
    <property type="protein sequence ID" value="KAJ8424716.1"/>
    <property type="molecule type" value="Genomic_DNA"/>
</dbReference>
<proteinExistence type="predicted"/>
<comment type="caution">
    <text evidence="1">The sequence shown here is derived from an EMBL/GenBank/DDBJ whole genome shotgun (WGS) entry which is preliminary data.</text>
</comment>
<gene>
    <name evidence="1" type="ORF">Cgig2_013844</name>
</gene>
<protein>
    <submittedName>
        <fullName evidence="1">Uncharacterized protein</fullName>
    </submittedName>
</protein>
<accession>A0A9Q1JLE8</accession>
<sequence>MSAFSAWYTAPCVHDIYIQLCLGERVKAHPHSVLLSRHAMVPLIFRWSSSLRRSRVPSGHLQNLVWGLTPAQCRKVKEVGDLMTGEPATEAPVNGGRNYNGLQLRWKAKKAPFRGGPEPSVRYHSGRASILTLCQDLRAKGQLMVDSFYGA</sequence>
<name>A0A9Q1JLE8_9CARY</name>
<reference evidence="1" key="1">
    <citation type="submission" date="2022-04" db="EMBL/GenBank/DDBJ databases">
        <title>Carnegiea gigantea Genome sequencing and assembly v2.</title>
        <authorList>
            <person name="Copetti D."/>
            <person name="Sanderson M.J."/>
            <person name="Burquez A."/>
            <person name="Wojciechowski M.F."/>
        </authorList>
    </citation>
    <scope>NUCLEOTIDE SEQUENCE</scope>
    <source>
        <strain evidence="1">SGP5-SGP5p</strain>
        <tissue evidence="1">Aerial part</tissue>
    </source>
</reference>
<keyword evidence="2" id="KW-1185">Reference proteome</keyword>
<evidence type="ECO:0000313" key="2">
    <source>
        <dbReference type="Proteomes" id="UP001153076"/>
    </source>
</evidence>
<evidence type="ECO:0000313" key="1">
    <source>
        <dbReference type="EMBL" id="KAJ8424716.1"/>
    </source>
</evidence>
<dbReference type="Proteomes" id="UP001153076">
    <property type="component" value="Unassembled WGS sequence"/>
</dbReference>
<dbReference type="AlphaFoldDB" id="A0A9Q1JLE8"/>